<feature type="compositionally biased region" description="Polar residues" evidence="1">
    <location>
        <begin position="103"/>
        <end position="114"/>
    </location>
</feature>
<dbReference type="SUPFAM" id="SSF54695">
    <property type="entry name" value="POZ domain"/>
    <property type="match status" value="1"/>
</dbReference>
<sequence length="728" mass="80068">MPGNRRRKRTKKAPEFFASSDNDADERQATTAKSKTKKAPTTFNVDLHSEEEMPSPRPKSGELHGSKKTERTRTFDLCSLSSDDDFDISRENRRKRIKKASNDTKTSLADSSTAKARRAGRAGLKQDPASRKETSGVLVRVPLKSNKASTTCTTQKKKRTIKPTQAKPAPLKHAPNQDQVHDDKSSATRKSNKETGSTKEVSESKVSACNPTKSNNNSSKETSKVSDPIVKAAPAPATVVKPKPTPMSAAFAAVTTAPHVDYDSDQEPPKEDTQVRFQWRGDPSVTLSDWTIEIVASETGQLDTYNIHKLVLSSGPRKSDYFLNLFCRGSVFRESESKTSRIELPELATKAFPQLLDFVYEIGDHNGALKIDTETAAALHFLGHYFQMRQLRWEAKTFWKKNLKLENATTYYEHAKLFFDDKISEAVADLFARNIMDVKPDSKITKIADATLWVRIVEKLADKTDAAAKTDAPGSTTATAASAAAASTTTGSTSDTTAASKANDVASKPSANPNSKPMPAMGDKVQIHLSELIAQFATDNQDDLDAATFQSLTAPESLRSISSKAALSLLKVEDAVVTNTEGSTALQDRCVAAMAANWKDVGASLTSDQGLATLKPPVLAKVVAKSLEYATTDFLKAEKDIEDMESSHETVTKQLQHDLEQKTNQLKDYRGMWSHALDRCDKFESQRDDADYKVMRMLTELDATVPDLEKIRTLATDTKKAPYGYDYM</sequence>
<feature type="compositionally biased region" description="Low complexity" evidence="1">
    <location>
        <begin position="469"/>
        <end position="500"/>
    </location>
</feature>
<dbReference type="CDD" id="cd18186">
    <property type="entry name" value="BTB_POZ_ZBTB_KLHL-like"/>
    <property type="match status" value="1"/>
</dbReference>
<evidence type="ECO:0000313" key="3">
    <source>
        <dbReference type="EMBL" id="CAB9509317.1"/>
    </source>
</evidence>
<dbReference type="PROSITE" id="PS50097">
    <property type="entry name" value="BTB"/>
    <property type="match status" value="1"/>
</dbReference>
<keyword evidence="4" id="KW-1185">Reference proteome</keyword>
<evidence type="ECO:0000259" key="2">
    <source>
        <dbReference type="PROSITE" id="PS50097"/>
    </source>
</evidence>
<dbReference type="Gene3D" id="3.30.710.10">
    <property type="entry name" value="Potassium Channel Kv1.1, Chain A"/>
    <property type="match status" value="1"/>
</dbReference>
<feature type="domain" description="BTB" evidence="2">
    <location>
        <begin position="288"/>
        <end position="360"/>
    </location>
</feature>
<feature type="compositionally biased region" description="Basic and acidic residues" evidence="1">
    <location>
        <begin position="59"/>
        <end position="74"/>
    </location>
</feature>
<reference evidence="3" key="1">
    <citation type="submission" date="2020-06" db="EMBL/GenBank/DDBJ databases">
        <authorList>
            <consortium name="Plant Systems Biology data submission"/>
        </authorList>
    </citation>
    <scope>NUCLEOTIDE SEQUENCE</scope>
    <source>
        <strain evidence="3">D6</strain>
    </source>
</reference>
<organism evidence="3 4">
    <name type="scientific">Seminavis robusta</name>
    <dbReference type="NCBI Taxonomy" id="568900"/>
    <lineage>
        <taxon>Eukaryota</taxon>
        <taxon>Sar</taxon>
        <taxon>Stramenopiles</taxon>
        <taxon>Ochrophyta</taxon>
        <taxon>Bacillariophyta</taxon>
        <taxon>Bacillariophyceae</taxon>
        <taxon>Bacillariophycidae</taxon>
        <taxon>Naviculales</taxon>
        <taxon>Naviculaceae</taxon>
        <taxon>Seminavis</taxon>
    </lineage>
</organism>
<feature type="compositionally biased region" description="Basic and acidic residues" evidence="1">
    <location>
        <begin position="179"/>
        <end position="203"/>
    </location>
</feature>
<protein>
    <submittedName>
        <fullName evidence="3">Nervous system development</fullName>
    </submittedName>
</protein>
<dbReference type="Proteomes" id="UP001153069">
    <property type="component" value="Unassembled WGS sequence"/>
</dbReference>
<dbReference type="Pfam" id="PF00651">
    <property type="entry name" value="BTB"/>
    <property type="match status" value="1"/>
</dbReference>
<dbReference type="InterPro" id="IPR011333">
    <property type="entry name" value="SKP1/BTB/POZ_sf"/>
</dbReference>
<accession>A0A9N8DVB4</accession>
<name>A0A9N8DVB4_9STRA</name>
<feature type="region of interest" description="Disordered" evidence="1">
    <location>
        <begin position="465"/>
        <end position="521"/>
    </location>
</feature>
<feature type="region of interest" description="Disordered" evidence="1">
    <location>
        <begin position="1"/>
        <end position="229"/>
    </location>
</feature>
<dbReference type="EMBL" id="CAICTM010000383">
    <property type="protein sequence ID" value="CAB9509317.1"/>
    <property type="molecule type" value="Genomic_DNA"/>
</dbReference>
<feature type="compositionally biased region" description="Basic residues" evidence="1">
    <location>
        <begin position="1"/>
        <end position="11"/>
    </location>
</feature>
<proteinExistence type="predicted"/>
<dbReference type="AlphaFoldDB" id="A0A9N8DVB4"/>
<dbReference type="InterPro" id="IPR000210">
    <property type="entry name" value="BTB/POZ_dom"/>
</dbReference>
<evidence type="ECO:0000313" key="4">
    <source>
        <dbReference type="Proteomes" id="UP001153069"/>
    </source>
</evidence>
<evidence type="ECO:0000256" key="1">
    <source>
        <dbReference type="SAM" id="MobiDB-lite"/>
    </source>
</evidence>
<comment type="caution">
    <text evidence="3">The sequence shown here is derived from an EMBL/GenBank/DDBJ whole genome shotgun (WGS) entry which is preliminary data.</text>
</comment>
<gene>
    <name evidence="3" type="ORF">SEMRO_384_G131560.1</name>
</gene>